<proteinExistence type="predicted"/>
<organism evidence="1 2">
    <name type="scientific">Neofusicoccum parvum</name>
    <dbReference type="NCBI Taxonomy" id="310453"/>
    <lineage>
        <taxon>Eukaryota</taxon>
        <taxon>Fungi</taxon>
        <taxon>Dikarya</taxon>
        <taxon>Ascomycota</taxon>
        <taxon>Pezizomycotina</taxon>
        <taxon>Dothideomycetes</taxon>
        <taxon>Dothideomycetes incertae sedis</taxon>
        <taxon>Botryosphaeriales</taxon>
        <taxon>Botryosphaeriaceae</taxon>
        <taxon>Neofusicoccum</taxon>
    </lineage>
</organism>
<gene>
    <name evidence="1" type="primary">g6543</name>
    <name evidence="1" type="ORF">NpPPO83_00006543</name>
</gene>
<evidence type="ECO:0000313" key="1">
    <source>
        <dbReference type="EMBL" id="GME47646.1"/>
    </source>
</evidence>
<comment type="caution">
    <text evidence="1">The sequence shown here is derived from an EMBL/GenBank/DDBJ whole genome shotgun (WGS) entry which is preliminary data.</text>
</comment>
<dbReference type="Proteomes" id="UP001165186">
    <property type="component" value="Unassembled WGS sequence"/>
</dbReference>
<name>A0ACB5SMY3_9PEZI</name>
<sequence length="320" mass="33468">MARIFFIGGTGHIGGEVINAIVKRFPDVEVVALVRDEGKAIQLKSSFPTINTIIGDLSSLSLIEEASRDAGIVINTGPDITHAATTAAISRGLTRTPSSTTAPQPTFLIHTSGGGLTWTPPTGRQDPSHLPWSDTLSTARIVSAPGDALHAVEDAAVRRAGSAPGGPRVAIVSPTIVYGLSASPGHAVPASLPDMVAAIEGLGAGFVIGDGSNRCSWVHVADVAQIYVALLADALGARGGGGGGVDERLWGPHAYYFGADEEVTFREWMGLVVPALRKHGLLGRDGIVEVAFEDVVQTLVDAGSVSDYAELRSWRHWFVR</sequence>
<accession>A0ACB5SMY3</accession>
<dbReference type="EMBL" id="BSXG01000133">
    <property type="protein sequence ID" value="GME47646.1"/>
    <property type="molecule type" value="Genomic_DNA"/>
</dbReference>
<protein>
    <submittedName>
        <fullName evidence="1">Uncharacterized protein K452DRAFT_272103</fullName>
    </submittedName>
</protein>
<reference evidence="1" key="1">
    <citation type="submission" date="2024-09" db="EMBL/GenBank/DDBJ databases">
        <title>Draft Genome Sequences of Neofusicoccum parvum.</title>
        <authorList>
            <person name="Ashida A."/>
            <person name="Camagna M."/>
            <person name="Tanaka A."/>
            <person name="Takemoto D."/>
        </authorList>
    </citation>
    <scope>NUCLEOTIDE SEQUENCE</scope>
    <source>
        <strain evidence="1">PPO83</strain>
    </source>
</reference>
<evidence type="ECO:0000313" key="2">
    <source>
        <dbReference type="Proteomes" id="UP001165186"/>
    </source>
</evidence>
<keyword evidence="2" id="KW-1185">Reference proteome</keyword>